<proteinExistence type="predicted"/>
<dbReference type="Proteomes" id="UP000074561">
    <property type="component" value="Chromosome"/>
</dbReference>
<organism evidence="1 2">
    <name type="scientific">Collimonas pratensis</name>
    <dbReference type="NCBI Taxonomy" id="279113"/>
    <lineage>
        <taxon>Bacteria</taxon>
        <taxon>Pseudomonadati</taxon>
        <taxon>Pseudomonadota</taxon>
        <taxon>Betaproteobacteria</taxon>
        <taxon>Burkholderiales</taxon>
        <taxon>Oxalobacteraceae</taxon>
        <taxon>Collimonas</taxon>
    </lineage>
</organism>
<evidence type="ECO:0000313" key="1">
    <source>
        <dbReference type="EMBL" id="AMP07399.1"/>
    </source>
</evidence>
<dbReference type="PATRIC" id="fig|279113.9.peg.5059"/>
<dbReference type="STRING" id="279113.CPter91_5111"/>
<reference evidence="1 2" key="1">
    <citation type="submission" date="2015-11" db="EMBL/GenBank/DDBJ databases">
        <title>Exploring the genomic traits of fungus-feeding bacterial genus Collimonas.</title>
        <authorList>
            <person name="Song C."/>
            <person name="Schmidt R."/>
            <person name="de Jager V."/>
            <person name="Krzyzanowska D."/>
            <person name="Jongedijk E."/>
            <person name="Cankar K."/>
            <person name="Beekwilder J."/>
            <person name="van Veen A."/>
            <person name="de Boer W."/>
            <person name="van Veen J.A."/>
            <person name="Garbeva P."/>
        </authorList>
    </citation>
    <scope>NUCLEOTIDE SEQUENCE [LARGE SCALE GENOMIC DNA]</scope>
    <source>
        <strain evidence="1 2">Ter91</strain>
    </source>
</reference>
<sequence>MGEKIEPRYQALLFFRELMMSENDGQLFHHSEKSIRLKNSANKHRRQDRKRDLAKQAIDNISVIHGRAHRKYSTQSPNCHFEQWIVSHRKSCSASKST</sequence>
<dbReference type="AlphaFoldDB" id="A0A127QBF6"/>
<gene>
    <name evidence="1" type="ORF">CPter91_5111</name>
</gene>
<protein>
    <submittedName>
        <fullName evidence="1">Uncharacterized protein</fullName>
    </submittedName>
</protein>
<dbReference type="KEGG" id="cpra:CPter91_5111"/>
<evidence type="ECO:0000313" key="2">
    <source>
        <dbReference type="Proteomes" id="UP000074561"/>
    </source>
</evidence>
<name>A0A127QBF6_9BURK</name>
<accession>A0A127QBF6</accession>
<dbReference type="EMBL" id="CP013234">
    <property type="protein sequence ID" value="AMP07399.1"/>
    <property type="molecule type" value="Genomic_DNA"/>
</dbReference>